<dbReference type="GO" id="GO:0007156">
    <property type="term" value="P:homophilic cell adhesion via plasma membrane adhesion molecules"/>
    <property type="evidence" value="ECO:0007669"/>
    <property type="project" value="TreeGrafter"/>
</dbReference>
<keyword evidence="6" id="KW-0418">Kinase</keyword>
<evidence type="ECO:0000256" key="1">
    <source>
        <dbReference type="ARBA" id="ARBA00022737"/>
    </source>
</evidence>
<keyword evidence="1" id="KW-0677">Repeat</keyword>
<keyword evidence="6" id="KW-0808">Transferase</keyword>
<dbReference type="GO" id="GO:0007411">
    <property type="term" value="P:axon guidance"/>
    <property type="evidence" value="ECO:0007669"/>
    <property type="project" value="TreeGrafter"/>
</dbReference>
<dbReference type="InterPro" id="IPR003598">
    <property type="entry name" value="Ig_sub2"/>
</dbReference>
<dbReference type="InterPro" id="IPR013783">
    <property type="entry name" value="Ig-like_fold"/>
</dbReference>
<feature type="domain" description="Fibronectin type-III" evidence="5">
    <location>
        <begin position="220"/>
        <end position="313"/>
    </location>
</feature>
<dbReference type="GO" id="GO:0070593">
    <property type="term" value="P:dendrite self-avoidance"/>
    <property type="evidence" value="ECO:0007669"/>
    <property type="project" value="TreeGrafter"/>
</dbReference>
<feature type="domain" description="Ig-like" evidence="4">
    <location>
        <begin position="43"/>
        <end position="127"/>
    </location>
</feature>
<evidence type="ECO:0000313" key="6">
    <source>
        <dbReference type="EMBL" id="KAK1150741.1"/>
    </source>
</evidence>
<evidence type="ECO:0000313" key="7">
    <source>
        <dbReference type="Proteomes" id="UP001230051"/>
    </source>
</evidence>
<dbReference type="InterPro" id="IPR013098">
    <property type="entry name" value="Ig_I-set"/>
</dbReference>
<dbReference type="InterPro" id="IPR003961">
    <property type="entry name" value="FN3_dom"/>
</dbReference>
<dbReference type="Gene3D" id="2.60.40.10">
    <property type="entry name" value="Immunoglobulins"/>
    <property type="match status" value="4"/>
</dbReference>
<dbReference type="InterPro" id="IPR003599">
    <property type="entry name" value="Ig_sub"/>
</dbReference>
<dbReference type="Proteomes" id="UP001230051">
    <property type="component" value="Unassembled WGS sequence"/>
</dbReference>
<dbReference type="PROSITE" id="PS50853">
    <property type="entry name" value="FN3"/>
    <property type="match status" value="2"/>
</dbReference>
<feature type="domain" description="Fibronectin type-III" evidence="5">
    <location>
        <begin position="318"/>
        <end position="412"/>
    </location>
</feature>
<keyword evidence="6" id="KW-0675">Receptor</keyword>
<feature type="chain" id="PRO_5042119428" evidence="3">
    <location>
        <begin position="26"/>
        <end position="446"/>
    </location>
</feature>
<dbReference type="SMART" id="SM00060">
    <property type="entry name" value="FN3"/>
    <property type="match status" value="2"/>
</dbReference>
<protein>
    <submittedName>
        <fullName evidence="6">Tyrosine-protein kinase receptor UFO isoform X1</fullName>
    </submittedName>
</protein>
<dbReference type="SMART" id="SM00409">
    <property type="entry name" value="IG"/>
    <property type="match status" value="2"/>
</dbReference>
<evidence type="ECO:0000259" key="4">
    <source>
        <dbReference type="PROSITE" id="PS50835"/>
    </source>
</evidence>
<reference evidence="6" key="1">
    <citation type="submission" date="2022-02" db="EMBL/GenBank/DDBJ databases">
        <title>Atlantic sturgeon de novo genome assembly.</title>
        <authorList>
            <person name="Stock M."/>
            <person name="Klopp C."/>
            <person name="Guiguen Y."/>
            <person name="Cabau C."/>
            <person name="Parinello H."/>
            <person name="Santidrian Yebra-Pimentel E."/>
            <person name="Kuhl H."/>
            <person name="Dirks R.P."/>
            <person name="Guessner J."/>
            <person name="Wuertz S."/>
            <person name="Du K."/>
            <person name="Schartl M."/>
        </authorList>
    </citation>
    <scope>NUCLEOTIDE SEQUENCE</scope>
    <source>
        <strain evidence="6">STURGEONOMICS-FGT-2020</strain>
        <tissue evidence="6">Whole blood</tissue>
    </source>
</reference>
<evidence type="ECO:0000259" key="5">
    <source>
        <dbReference type="PROSITE" id="PS50853"/>
    </source>
</evidence>
<feature type="domain" description="Ig-like" evidence="4">
    <location>
        <begin position="132"/>
        <end position="215"/>
    </location>
</feature>
<dbReference type="PANTHER" id="PTHR10075:SF100">
    <property type="entry name" value="FASCICLIN-2"/>
    <property type="match status" value="1"/>
</dbReference>
<dbReference type="InterPro" id="IPR036116">
    <property type="entry name" value="FN3_sf"/>
</dbReference>
<evidence type="ECO:0000256" key="3">
    <source>
        <dbReference type="SAM" id="SignalP"/>
    </source>
</evidence>
<dbReference type="EMBL" id="JAGXEW010000056">
    <property type="protein sequence ID" value="KAK1150741.1"/>
    <property type="molecule type" value="Genomic_DNA"/>
</dbReference>
<dbReference type="PROSITE" id="PS50835">
    <property type="entry name" value="IG_LIKE"/>
    <property type="match status" value="2"/>
</dbReference>
<dbReference type="SUPFAM" id="SSF49265">
    <property type="entry name" value="Fibronectin type III"/>
    <property type="match status" value="1"/>
</dbReference>
<dbReference type="GO" id="GO:0016301">
    <property type="term" value="F:kinase activity"/>
    <property type="evidence" value="ECO:0007669"/>
    <property type="project" value="UniProtKB-KW"/>
</dbReference>
<dbReference type="PANTHER" id="PTHR10075">
    <property type="entry name" value="BASIGIN RELATED"/>
    <property type="match status" value="1"/>
</dbReference>
<dbReference type="GO" id="GO:0098632">
    <property type="term" value="F:cell-cell adhesion mediator activity"/>
    <property type="evidence" value="ECO:0007669"/>
    <property type="project" value="TreeGrafter"/>
</dbReference>
<dbReference type="InterPro" id="IPR036179">
    <property type="entry name" value="Ig-like_dom_sf"/>
</dbReference>
<comment type="caution">
    <text evidence="6">The sequence shown here is derived from an EMBL/GenBank/DDBJ whole genome shotgun (WGS) entry which is preliminary data.</text>
</comment>
<dbReference type="GO" id="GO:0005886">
    <property type="term" value="C:plasma membrane"/>
    <property type="evidence" value="ECO:0007669"/>
    <property type="project" value="TreeGrafter"/>
</dbReference>
<proteinExistence type="predicted"/>
<sequence length="446" mass="48341">MGRNVGCLALAVLLTCAFALRKTLAQKGWQFEESPGNVTSSLGKPVRLRCGIRGFGEPPEIIWTRDGEPLEMSDTNQLTLHLGEEEEKWLSVSELWISSVQLSDMGGYRCALTEEGGELLSEEGYLELEGLPHFSEEPRDFAVVANRTLNLSCQRLASEPVRVIWLQDGGVTNLLPACLSVCLSVWTAGLNRSSSFSCEAHNKKGVATSTTGKVTVIPDKPQKLKLYSRTNRSLEVSWEPGFGGVYPVTVYSIQVSELTGGHMIYNQNVKAPPPRHVIPGLVPFTEYRVRLSCRSSEGVSDWTDWATMATLEGVPSLAPTNVSVEFNGSLAVVKWEEPAGRLNGVLRGYRLAYQSQEPGELIDTGNATEMAFNLSLPGSNLSVLGVCVHTGGGAGALSLPSASPPSSQVRRAISQAETKLNKTRCFTVTLLQESYTKSTAKCNTAQ</sequence>
<dbReference type="GO" id="GO:0030424">
    <property type="term" value="C:axon"/>
    <property type="evidence" value="ECO:0007669"/>
    <property type="project" value="TreeGrafter"/>
</dbReference>
<evidence type="ECO:0000256" key="2">
    <source>
        <dbReference type="ARBA" id="ARBA00023319"/>
    </source>
</evidence>
<dbReference type="CDD" id="cd00063">
    <property type="entry name" value="FN3"/>
    <property type="match status" value="1"/>
</dbReference>
<name>A0AAD8CHS6_ACIOX</name>
<keyword evidence="7" id="KW-1185">Reference proteome</keyword>
<accession>A0AAD8CHS6</accession>
<dbReference type="Pfam" id="PF07679">
    <property type="entry name" value="I-set"/>
    <property type="match status" value="1"/>
</dbReference>
<keyword evidence="3" id="KW-0732">Signal</keyword>
<dbReference type="Pfam" id="PF00041">
    <property type="entry name" value="fn3"/>
    <property type="match status" value="1"/>
</dbReference>
<keyword evidence="2" id="KW-0393">Immunoglobulin domain</keyword>
<dbReference type="SMART" id="SM00408">
    <property type="entry name" value="IGc2"/>
    <property type="match status" value="1"/>
</dbReference>
<feature type="signal peptide" evidence="3">
    <location>
        <begin position="1"/>
        <end position="25"/>
    </location>
</feature>
<dbReference type="AlphaFoldDB" id="A0AAD8CHS6"/>
<dbReference type="InterPro" id="IPR007110">
    <property type="entry name" value="Ig-like_dom"/>
</dbReference>
<organism evidence="6 7">
    <name type="scientific">Acipenser oxyrinchus oxyrinchus</name>
    <dbReference type="NCBI Taxonomy" id="40147"/>
    <lineage>
        <taxon>Eukaryota</taxon>
        <taxon>Metazoa</taxon>
        <taxon>Chordata</taxon>
        <taxon>Craniata</taxon>
        <taxon>Vertebrata</taxon>
        <taxon>Euteleostomi</taxon>
        <taxon>Actinopterygii</taxon>
        <taxon>Chondrostei</taxon>
        <taxon>Acipenseriformes</taxon>
        <taxon>Acipenseridae</taxon>
        <taxon>Acipenser</taxon>
    </lineage>
</organism>
<gene>
    <name evidence="6" type="primary">Axl</name>
    <name evidence="6" type="ORF">AOXY_G33470</name>
</gene>
<dbReference type="SUPFAM" id="SSF48726">
    <property type="entry name" value="Immunoglobulin"/>
    <property type="match status" value="2"/>
</dbReference>